<dbReference type="InterPro" id="IPR029062">
    <property type="entry name" value="Class_I_gatase-like"/>
</dbReference>
<keyword evidence="3" id="KW-0575">Peroxidase</keyword>
<dbReference type="GO" id="GO:0005829">
    <property type="term" value="C:cytosol"/>
    <property type="evidence" value="ECO:0007669"/>
    <property type="project" value="TreeGrafter"/>
</dbReference>
<dbReference type="Proteomes" id="UP000650511">
    <property type="component" value="Unassembled WGS sequence"/>
</dbReference>
<evidence type="ECO:0000256" key="5">
    <source>
        <dbReference type="ARBA" id="ARBA00022723"/>
    </source>
</evidence>
<comment type="caution">
    <text evidence="10">The sequence shown here is derived from an EMBL/GenBank/DDBJ whole genome shotgun (WGS) entry which is preliminary data.</text>
</comment>
<evidence type="ECO:0000256" key="7">
    <source>
        <dbReference type="ARBA" id="ARBA00023004"/>
    </source>
</evidence>
<sequence length="120" mass="12479">MPVDRQMATMSSVLYDAVLVAGGDDSVDGVRGKGELANWPLEAYKHAKPVAAIGSGVRLLEELSLPGAELAPAEGGFADAAGVVTLVGGNGDDLARFCEAFARAIAGHRHFDRPLHLVRA</sequence>
<keyword evidence="8" id="KW-0376">Hydrogen peroxide</keyword>
<dbReference type="InterPro" id="IPR041399">
    <property type="entry name" value="Catalase_large_C"/>
</dbReference>
<keyword evidence="4" id="KW-0349">Heme</keyword>
<dbReference type="Pfam" id="PF18011">
    <property type="entry name" value="Catalase_C"/>
    <property type="match status" value="1"/>
</dbReference>
<dbReference type="EC" id="1.11.1.6" evidence="2"/>
<dbReference type="Gene3D" id="3.40.50.880">
    <property type="match status" value="1"/>
</dbReference>
<dbReference type="InterPro" id="IPR024712">
    <property type="entry name" value="Catalase_clade2"/>
</dbReference>
<gene>
    <name evidence="10" type="ORF">GCM10011354_01950</name>
</gene>
<dbReference type="GO" id="GO:0020037">
    <property type="term" value="F:heme binding"/>
    <property type="evidence" value="ECO:0007669"/>
    <property type="project" value="InterPro"/>
</dbReference>
<evidence type="ECO:0000256" key="3">
    <source>
        <dbReference type="ARBA" id="ARBA00022559"/>
    </source>
</evidence>
<protein>
    <recommendedName>
        <fullName evidence="2">catalase</fullName>
        <ecNumber evidence="2">1.11.1.6</ecNumber>
    </recommendedName>
</protein>
<organism evidence="10 11">
    <name type="scientific">Egicoccus halophilus</name>
    <dbReference type="NCBI Taxonomy" id="1670830"/>
    <lineage>
        <taxon>Bacteria</taxon>
        <taxon>Bacillati</taxon>
        <taxon>Actinomycetota</taxon>
        <taxon>Nitriliruptoria</taxon>
        <taxon>Egicoccales</taxon>
        <taxon>Egicoccaceae</taxon>
        <taxon>Egicoccus</taxon>
    </lineage>
</organism>
<keyword evidence="5" id="KW-0479">Metal-binding</keyword>
<reference evidence="10" key="2">
    <citation type="submission" date="2020-09" db="EMBL/GenBank/DDBJ databases">
        <authorList>
            <person name="Sun Q."/>
            <person name="Zhou Y."/>
        </authorList>
    </citation>
    <scope>NUCLEOTIDE SEQUENCE</scope>
    <source>
        <strain evidence="10">CGMCC 1.14988</strain>
    </source>
</reference>
<evidence type="ECO:0000256" key="4">
    <source>
        <dbReference type="ARBA" id="ARBA00022617"/>
    </source>
</evidence>
<evidence type="ECO:0000313" key="10">
    <source>
        <dbReference type="EMBL" id="GGI02906.1"/>
    </source>
</evidence>
<dbReference type="PANTHER" id="PTHR42821">
    <property type="entry name" value="CATALASE"/>
    <property type="match status" value="1"/>
</dbReference>
<comment type="cofactor">
    <cofactor evidence="1">
        <name>heme</name>
        <dbReference type="ChEBI" id="CHEBI:30413"/>
    </cofactor>
</comment>
<evidence type="ECO:0000256" key="6">
    <source>
        <dbReference type="ARBA" id="ARBA00023002"/>
    </source>
</evidence>
<dbReference type="GO" id="GO:0004096">
    <property type="term" value="F:catalase activity"/>
    <property type="evidence" value="ECO:0007669"/>
    <property type="project" value="UniProtKB-EC"/>
</dbReference>
<reference evidence="10" key="1">
    <citation type="journal article" date="2014" name="Int. J. Syst. Evol. Microbiol.">
        <title>Complete genome sequence of Corynebacterium casei LMG S-19264T (=DSM 44701T), isolated from a smear-ripened cheese.</title>
        <authorList>
            <consortium name="US DOE Joint Genome Institute (JGI-PGF)"/>
            <person name="Walter F."/>
            <person name="Albersmeier A."/>
            <person name="Kalinowski J."/>
            <person name="Ruckert C."/>
        </authorList>
    </citation>
    <scope>NUCLEOTIDE SEQUENCE</scope>
    <source>
        <strain evidence="10">CGMCC 1.14988</strain>
    </source>
</reference>
<keyword evidence="11" id="KW-1185">Reference proteome</keyword>
<dbReference type="EMBL" id="BMHA01000001">
    <property type="protein sequence ID" value="GGI02906.1"/>
    <property type="molecule type" value="Genomic_DNA"/>
</dbReference>
<dbReference type="PANTHER" id="PTHR42821:SF1">
    <property type="entry name" value="CATALASE-B"/>
    <property type="match status" value="1"/>
</dbReference>
<name>A0A8J3ESJ1_9ACTN</name>
<keyword evidence="6" id="KW-0560">Oxidoreductase</keyword>
<dbReference type="GO" id="GO:0046872">
    <property type="term" value="F:metal ion binding"/>
    <property type="evidence" value="ECO:0007669"/>
    <property type="project" value="UniProtKB-KW"/>
</dbReference>
<evidence type="ECO:0000256" key="2">
    <source>
        <dbReference type="ARBA" id="ARBA00012314"/>
    </source>
</evidence>
<dbReference type="AlphaFoldDB" id="A0A8J3ESJ1"/>
<evidence type="ECO:0000256" key="8">
    <source>
        <dbReference type="ARBA" id="ARBA00023324"/>
    </source>
</evidence>
<dbReference type="GO" id="GO:0042744">
    <property type="term" value="P:hydrogen peroxide catabolic process"/>
    <property type="evidence" value="ECO:0007669"/>
    <property type="project" value="UniProtKB-KW"/>
</dbReference>
<dbReference type="GO" id="GO:0006979">
    <property type="term" value="P:response to oxidative stress"/>
    <property type="evidence" value="ECO:0007669"/>
    <property type="project" value="InterPro"/>
</dbReference>
<evidence type="ECO:0000259" key="9">
    <source>
        <dbReference type="Pfam" id="PF18011"/>
    </source>
</evidence>
<feature type="domain" description="Large catalase C-terminal" evidence="9">
    <location>
        <begin position="2"/>
        <end position="113"/>
    </location>
</feature>
<dbReference type="SUPFAM" id="SSF52317">
    <property type="entry name" value="Class I glutamine amidotransferase-like"/>
    <property type="match status" value="1"/>
</dbReference>
<evidence type="ECO:0000256" key="1">
    <source>
        <dbReference type="ARBA" id="ARBA00001971"/>
    </source>
</evidence>
<proteinExistence type="predicted"/>
<evidence type="ECO:0000313" key="11">
    <source>
        <dbReference type="Proteomes" id="UP000650511"/>
    </source>
</evidence>
<keyword evidence="7" id="KW-0408">Iron</keyword>
<accession>A0A8J3ESJ1</accession>